<name>A0A7L4ZUQ2_9BACT</name>
<dbReference type="PROSITE" id="PS51257">
    <property type="entry name" value="PROKAR_LIPOPROTEIN"/>
    <property type="match status" value="1"/>
</dbReference>
<proteinExistence type="predicted"/>
<protein>
    <submittedName>
        <fullName evidence="1">Uncharacterized protein</fullName>
    </submittedName>
</protein>
<gene>
    <name evidence="1" type="ORF">F0P96_01440</name>
</gene>
<evidence type="ECO:0000313" key="1">
    <source>
        <dbReference type="EMBL" id="KAA9339317.1"/>
    </source>
</evidence>
<dbReference type="Proteomes" id="UP000326380">
    <property type="component" value="Unassembled WGS sequence"/>
</dbReference>
<comment type="caution">
    <text evidence="1">The sequence shown here is derived from an EMBL/GenBank/DDBJ whole genome shotgun (WGS) entry which is preliminary data.</text>
</comment>
<keyword evidence="2" id="KW-1185">Reference proteome</keyword>
<dbReference type="EMBL" id="VTWU01000001">
    <property type="protein sequence ID" value="KAA9339317.1"/>
    <property type="molecule type" value="Genomic_DNA"/>
</dbReference>
<sequence>MKKLLGSLALLLGGCGPCQEVALLPDERAWFASYQEGHTVRFRSNRGATNVLTVLPRQEWHENTNCNIPEAGRYQPIFSQLVLRPTAAYDTQRGNFVVNLRKNNPDRPALLTFNLSGLDCTTAATMGQPTTKLQQQPCTLATTGKAYPTAYVFRHGQNATNYGNGRVQAVYWDKQDGLIRYELADGETFDRLTD</sequence>
<reference evidence="1 2" key="1">
    <citation type="submission" date="2019-09" db="EMBL/GenBank/DDBJ databases">
        <title>Genome sequence of Hymenobacter sp. M3.</title>
        <authorList>
            <person name="Srinivasan S."/>
        </authorList>
    </citation>
    <scope>NUCLEOTIDE SEQUENCE [LARGE SCALE GENOMIC DNA]</scope>
    <source>
        <strain evidence="1 2">M3</strain>
    </source>
</reference>
<dbReference type="AlphaFoldDB" id="A0A7L4ZUQ2"/>
<accession>A0A7L4ZUQ2</accession>
<dbReference type="RefSeq" id="WP_151076965.1">
    <property type="nucleotide sequence ID" value="NZ_CP047647.1"/>
</dbReference>
<evidence type="ECO:0000313" key="2">
    <source>
        <dbReference type="Proteomes" id="UP000326380"/>
    </source>
</evidence>
<organism evidence="1 2">
    <name type="scientific">Hymenobacter busanensis</name>
    <dbReference type="NCBI Taxonomy" id="2607656"/>
    <lineage>
        <taxon>Bacteria</taxon>
        <taxon>Pseudomonadati</taxon>
        <taxon>Bacteroidota</taxon>
        <taxon>Cytophagia</taxon>
        <taxon>Cytophagales</taxon>
        <taxon>Hymenobacteraceae</taxon>
        <taxon>Hymenobacter</taxon>
    </lineage>
</organism>